<gene>
    <name evidence="1" type="ORF">MTUNDRAET4_3169</name>
</gene>
<organism evidence="1 2">
    <name type="scientific">Methylocella tundrae</name>
    <dbReference type="NCBI Taxonomy" id="227605"/>
    <lineage>
        <taxon>Bacteria</taxon>
        <taxon>Pseudomonadati</taxon>
        <taxon>Pseudomonadota</taxon>
        <taxon>Alphaproteobacteria</taxon>
        <taxon>Hyphomicrobiales</taxon>
        <taxon>Beijerinckiaceae</taxon>
        <taxon>Methylocella</taxon>
    </lineage>
</organism>
<dbReference type="Proteomes" id="UP000294360">
    <property type="component" value="Chromosome"/>
</dbReference>
<proteinExistence type="predicted"/>
<protein>
    <recommendedName>
        <fullName evidence="3">DUF3108 domain-containing protein</fullName>
    </recommendedName>
</protein>
<evidence type="ECO:0008006" key="3">
    <source>
        <dbReference type="Google" id="ProtNLM"/>
    </source>
</evidence>
<evidence type="ECO:0000313" key="1">
    <source>
        <dbReference type="EMBL" id="VFU10056.1"/>
    </source>
</evidence>
<sequence length="272" mass="28921">MIRLVGLAFALGLGLQLGFAPARAEIVRARYAVSLVGLHIGDAAAVGSLDSNKYRIDFNAKLTGVAALVADVRMALTSTGSMRSGSLAPATYATTSGNSQETRTVRMALVGGNVKAVDISPPWEDRDGRVPVTESHKRNVLDPTSAFIMAVPNGQPLVGPSACNRRIPVYDGFVRFDITLMYTGTRTVSIPGYSGPVSVCAARYTPIAGHKRDSRSTRFMAENRQIQVWLAPVEGAHVVVPLRVELMTLAGEALIEAVEFSVEPSSVTAATH</sequence>
<dbReference type="AlphaFoldDB" id="A0A4U8Z3P5"/>
<dbReference type="InterPro" id="IPR021457">
    <property type="entry name" value="DUF3108"/>
</dbReference>
<dbReference type="EMBL" id="LR536450">
    <property type="protein sequence ID" value="VFU10056.1"/>
    <property type="molecule type" value="Genomic_DNA"/>
</dbReference>
<name>A0A4U8Z3P5_METTU</name>
<dbReference type="Pfam" id="PF11306">
    <property type="entry name" value="DUF3108"/>
    <property type="match status" value="1"/>
</dbReference>
<accession>A0A4U8Z3P5</accession>
<evidence type="ECO:0000313" key="2">
    <source>
        <dbReference type="Proteomes" id="UP000294360"/>
    </source>
</evidence>
<reference evidence="1 2" key="1">
    <citation type="submission" date="2019-03" db="EMBL/GenBank/DDBJ databases">
        <authorList>
            <person name="Kox A.R. M."/>
        </authorList>
    </citation>
    <scope>NUCLEOTIDE SEQUENCE [LARGE SCALE GENOMIC DNA]</scope>
    <source>
        <strain evidence="1">MTUNDRAET4 annotated genome</strain>
    </source>
</reference>
<dbReference type="KEGG" id="mtun:MTUNDRAET4_3169"/>
<dbReference type="RefSeq" id="WP_134490637.1">
    <property type="nucleotide sequence ID" value="NZ_CP139089.1"/>
</dbReference>
<dbReference type="OrthoDB" id="7630100at2"/>